<accession>C1KFV2</accession>
<evidence type="ECO:0000313" key="2">
    <source>
        <dbReference type="Proteomes" id="UP000001878"/>
    </source>
</evidence>
<name>C1KFV2_9CAUD</name>
<dbReference type="EMBL" id="FJ822135">
    <property type="protein sequence ID" value="ACO37113.1"/>
    <property type="molecule type" value="Genomic_DNA"/>
</dbReference>
<dbReference type="RefSeq" id="YP_002790871.1">
    <property type="nucleotide sequence ID" value="NC_012530.1"/>
</dbReference>
<keyword evidence="2" id="KW-1185">Reference proteome</keyword>
<gene>
    <name evidence="1" type="ORF">lb338_phage_192</name>
</gene>
<sequence>MTPKQKLIKLFQKHDYAKEYSSYLTAHAKNPAYFPSFKQWLAYNEPAYYILSKAIVAAGYKNTHSDRTWVTASKVYA</sequence>
<protein>
    <submittedName>
        <fullName evidence="1">Uncharacterized protein</fullName>
    </submittedName>
</protein>
<organism evidence="1 2">
    <name type="scientific">Lactobacillus phage Lb338-1</name>
    <dbReference type="NCBI Taxonomy" id="2892342"/>
    <lineage>
        <taxon>Viruses</taxon>
        <taxon>Duplodnaviria</taxon>
        <taxon>Heunggongvirae</taxon>
        <taxon>Uroviricota</taxon>
        <taxon>Caudoviricetes</taxon>
        <taxon>Herelleviridae</taxon>
        <taxon>Mooreparkvirus</taxon>
        <taxon>Mooreparkvirus Lb3381</taxon>
    </lineage>
</organism>
<dbReference type="GeneID" id="7751047"/>
<reference evidence="1 2" key="1">
    <citation type="journal article" date="2009" name="Gene">
        <title>Genome of a virulent bacteriophage Lb338-1 that lyses the probiotic Lactobacillus paracasei cheese strain.</title>
        <authorList>
            <person name="Alemayehu D."/>
            <person name="Ross R.P."/>
            <person name="O'Sullivan O."/>
            <person name="Coffey A."/>
            <person name="Stanton C."/>
            <person name="Fitzgerald G.F."/>
            <person name="McAuliffe O."/>
        </authorList>
    </citation>
    <scope>NUCLEOTIDE SEQUENCE [LARGE SCALE GENOMIC DNA]</scope>
    <source>
        <strain evidence="1">Lb338-1</strain>
    </source>
</reference>
<proteinExistence type="predicted"/>
<evidence type="ECO:0000313" key="1">
    <source>
        <dbReference type="EMBL" id="ACO37113.1"/>
    </source>
</evidence>
<dbReference type="Proteomes" id="UP000001878">
    <property type="component" value="Segment"/>
</dbReference>
<dbReference type="KEGG" id="vg:7751047"/>